<feature type="modified residue" description="4-aspartylphosphate" evidence="17">
    <location>
        <position position="834"/>
    </location>
</feature>
<dbReference type="BioCyc" id="SCEL448385:SCE_RS36690-MONOMER"/>
<proteinExistence type="predicted"/>
<dbReference type="SMART" id="SM00388">
    <property type="entry name" value="HisKA"/>
    <property type="match status" value="1"/>
</dbReference>
<dbReference type="CDD" id="cd00130">
    <property type="entry name" value="PAS"/>
    <property type="match status" value="2"/>
</dbReference>
<dbReference type="PANTHER" id="PTHR43547:SF2">
    <property type="entry name" value="HYBRID SIGNAL TRANSDUCTION HISTIDINE KINASE C"/>
    <property type="match status" value="1"/>
</dbReference>
<dbReference type="SUPFAM" id="SSF47384">
    <property type="entry name" value="Homodimeric domain of signal transducing histidine kinase"/>
    <property type="match status" value="1"/>
</dbReference>
<keyword evidence="18" id="KW-0175">Coiled coil</keyword>
<dbReference type="AlphaFoldDB" id="A9ERV0"/>
<keyword evidence="8 24" id="KW-0808">Transferase</keyword>
<dbReference type="PROSITE" id="PS50112">
    <property type="entry name" value="PAS"/>
    <property type="match status" value="2"/>
</dbReference>
<dbReference type="NCBIfam" id="TIGR00229">
    <property type="entry name" value="sensory_box"/>
    <property type="match status" value="2"/>
</dbReference>
<dbReference type="Gene3D" id="3.40.50.2300">
    <property type="match status" value="1"/>
</dbReference>
<dbReference type="PANTHER" id="PTHR43547">
    <property type="entry name" value="TWO-COMPONENT HISTIDINE KINASE"/>
    <property type="match status" value="1"/>
</dbReference>
<name>A9ERV0_SORC5</name>
<dbReference type="SMART" id="SM00091">
    <property type="entry name" value="PAS"/>
    <property type="match status" value="2"/>
</dbReference>
<evidence type="ECO:0000256" key="14">
    <source>
        <dbReference type="ARBA" id="ARBA00022989"/>
    </source>
</evidence>
<dbReference type="Pfam" id="PF01590">
    <property type="entry name" value="GAF"/>
    <property type="match status" value="1"/>
</dbReference>
<keyword evidence="15" id="KW-0902">Two-component regulatory system</keyword>
<dbReference type="EC" id="2.7.13.3" evidence="4"/>
<evidence type="ECO:0000259" key="22">
    <source>
        <dbReference type="PROSITE" id="PS50112"/>
    </source>
</evidence>
<keyword evidence="14" id="KW-1133">Transmembrane helix</keyword>
<keyword evidence="5" id="KW-1003">Cell membrane</keyword>
<keyword evidence="9" id="KW-0812">Transmembrane</keyword>
<dbReference type="eggNOG" id="COG5002">
    <property type="taxonomic scope" value="Bacteria"/>
</dbReference>
<dbReference type="InterPro" id="IPR003018">
    <property type="entry name" value="GAF"/>
</dbReference>
<keyword evidence="16" id="KW-0472">Membrane</keyword>
<dbReference type="EMBL" id="AM746676">
    <property type="protein sequence ID" value="CAN97329.1"/>
    <property type="molecule type" value="Genomic_DNA"/>
</dbReference>
<feature type="compositionally biased region" description="Pro residues" evidence="19">
    <location>
        <begin position="765"/>
        <end position="776"/>
    </location>
</feature>
<evidence type="ECO:0000256" key="1">
    <source>
        <dbReference type="ARBA" id="ARBA00000085"/>
    </source>
</evidence>
<organism evidence="24 25">
    <name type="scientific">Sorangium cellulosum (strain So ce56)</name>
    <name type="common">Polyangium cellulosum (strain So ce56)</name>
    <dbReference type="NCBI Taxonomy" id="448385"/>
    <lineage>
        <taxon>Bacteria</taxon>
        <taxon>Pseudomonadati</taxon>
        <taxon>Myxococcota</taxon>
        <taxon>Polyangia</taxon>
        <taxon>Polyangiales</taxon>
        <taxon>Polyangiaceae</taxon>
        <taxon>Sorangium</taxon>
    </lineage>
</organism>
<evidence type="ECO:0000256" key="3">
    <source>
        <dbReference type="ARBA" id="ARBA00004429"/>
    </source>
</evidence>
<dbReference type="InterPro" id="IPR003661">
    <property type="entry name" value="HisK_dim/P_dom"/>
</dbReference>
<keyword evidence="12" id="KW-0418">Kinase</keyword>
<evidence type="ECO:0000256" key="17">
    <source>
        <dbReference type="PROSITE-ProRule" id="PRU00169"/>
    </source>
</evidence>
<evidence type="ECO:0000259" key="23">
    <source>
        <dbReference type="PROSITE" id="PS50113"/>
    </source>
</evidence>
<evidence type="ECO:0000256" key="6">
    <source>
        <dbReference type="ARBA" id="ARBA00022519"/>
    </source>
</evidence>
<keyword evidence="13" id="KW-0067">ATP-binding</keyword>
<keyword evidence="6" id="KW-0997">Cell inner membrane</keyword>
<evidence type="ECO:0000256" key="16">
    <source>
        <dbReference type="ARBA" id="ARBA00023136"/>
    </source>
</evidence>
<feature type="domain" description="PAC" evidence="23">
    <location>
        <begin position="325"/>
        <end position="377"/>
    </location>
</feature>
<dbReference type="Gene3D" id="3.30.450.40">
    <property type="match status" value="2"/>
</dbReference>
<gene>
    <name evidence="24" type="ordered locus">sce7159</name>
</gene>
<dbReference type="Gene3D" id="3.30.450.20">
    <property type="entry name" value="PAS domain"/>
    <property type="match status" value="2"/>
</dbReference>
<dbReference type="InterPro" id="IPR000014">
    <property type="entry name" value="PAS"/>
</dbReference>
<dbReference type="GO" id="GO:0045121">
    <property type="term" value="C:membrane raft"/>
    <property type="evidence" value="ECO:0007669"/>
    <property type="project" value="UniProtKB-SubCell"/>
</dbReference>
<evidence type="ECO:0000256" key="9">
    <source>
        <dbReference type="ARBA" id="ARBA00022692"/>
    </source>
</evidence>
<dbReference type="KEGG" id="scl:sce7159"/>
<keyword evidence="11" id="KW-0547">Nucleotide-binding</keyword>
<evidence type="ECO:0000256" key="7">
    <source>
        <dbReference type="ARBA" id="ARBA00022553"/>
    </source>
</evidence>
<dbReference type="Pfam" id="PF00512">
    <property type="entry name" value="HisKA"/>
    <property type="match status" value="1"/>
</dbReference>
<evidence type="ECO:0000256" key="10">
    <source>
        <dbReference type="ARBA" id="ARBA00022737"/>
    </source>
</evidence>
<evidence type="ECO:0000313" key="24">
    <source>
        <dbReference type="EMBL" id="CAN97329.1"/>
    </source>
</evidence>
<evidence type="ECO:0000313" key="25">
    <source>
        <dbReference type="Proteomes" id="UP000002139"/>
    </source>
</evidence>
<dbReference type="SMART" id="SM00086">
    <property type="entry name" value="PAC"/>
    <property type="match status" value="2"/>
</dbReference>
<reference evidence="24 25" key="1">
    <citation type="journal article" date="2007" name="Nat. Biotechnol.">
        <title>Complete genome sequence of the myxobacterium Sorangium cellulosum.</title>
        <authorList>
            <person name="Schneiker S."/>
            <person name="Perlova O."/>
            <person name="Kaiser O."/>
            <person name="Gerth K."/>
            <person name="Alici A."/>
            <person name="Altmeyer M.O."/>
            <person name="Bartels D."/>
            <person name="Bekel T."/>
            <person name="Beyer S."/>
            <person name="Bode E."/>
            <person name="Bode H.B."/>
            <person name="Bolten C.J."/>
            <person name="Choudhuri J.V."/>
            <person name="Doss S."/>
            <person name="Elnakady Y.A."/>
            <person name="Frank B."/>
            <person name="Gaigalat L."/>
            <person name="Goesmann A."/>
            <person name="Groeger C."/>
            <person name="Gross F."/>
            <person name="Jelsbak L."/>
            <person name="Jelsbak L."/>
            <person name="Kalinowski J."/>
            <person name="Kegler C."/>
            <person name="Knauber T."/>
            <person name="Konietzny S."/>
            <person name="Kopp M."/>
            <person name="Krause L."/>
            <person name="Krug D."/>
            <person name="Linke B."/>
            <person name="Mahmud T."/>
            <person name="Martinez-Arias R."/>
            <person name="McHardy A.C."/>
            <person name="Merai M."/>
            <person name="Meyer F."/>
            <person name="Mormann S."/>
            <person name="Munoz-Dorado J."/>
            <person name="Perez J."/>
            <person name="Pradella S."/>
            <person name="Rachid S."/>
            <person name="Raddatz G."/>
            <person name="Rosenau F."/>
            <person name="Rueckert C."/>
            <person name="Sasse F."/>
            <person name="Scharfe M."/>
            <person name="Schuster S.C."/>
            <person name="Suen G."/>
            <person name="Treuner-Lange A."/>
            <person name="Velicer G.J."/>
            <person name="Vorholter F.-J."/>
            <person name="Weissman K.J."/>
            <person name="Welch R.D."/>
            <person name="Wenzel S.C."/>
            <person name="Whitworth D.E."/>
            <person name="Wilhelm S."/>
            <person name="Wittmann C."/>
            <person name="Bloecker H."/>
            <person name="Puehler A."/>
            <person name="Mueller R."/>
        </authorList>
    </citation>
    <scope>NUCLEOTIDE SEQUENCE [LARGE SCALE GENOMIC DNA]</scope>
    <source>
        <strain evidence="25">So ce56</strain>
    </source>
</reference>
<dbReference type="SMART" id="SM00387">
    <property type="entry name" value="HATPase_c"/>
    <property type="match status" value="1"/>
</dbReference>
<evidence type="ECO:0000256" key="19">
    <source>
        <dbReference type="SAM" id="MobiDB-lite"/>
    </source>
</evidence>
<dbReference type="GO" id="GO:0005886">
    <property type="term" value="C:plasma membrane"/>
    <property type="evidence" value="ECO:0007669"/>
    <property type="project" value="UniProtKB-SubCell"/>
</dbReference>
<evidence type="ECO:0000259" key="21">
    <source>
        <dbReference type="PROSITE" id="PS50110"/>
    </source>
</evidence>
<dbReference type="SMART" id="SM00448">
    <property type="entry name" value="REC"/>
    <property type="match status" value="1"/>
</dbReference>
<evidence type="ECO:0000256" key="13">
    <source>
        <dbReference type="ARBA" id="ARBA00022840"/>
    </source>
</evidence>
<dbReference type="Pfam" id="PF02518">
    <property type="entry name" value="HATPase_c"/>
    <property type="match status" value="1"/>
</dbReference>
<dbReference type="InterPro" id="IPR001610">
    <property type="entry name" value="PAC"/>
</dbReference>
<dbReference type="CDD" id="cd17580">
    <property type="entry name" value="REC_2_DhkD-like"/>
    <property type="match status" value="1"/>
</dbReference>
<keyword evidence="25" id="KW-1185">Reference proteome</keyword>
<evidence type="ECO:0000256" key="15">
    <source>
        <dbReference type="ARBA" id="ARBA00023012"/>
    </source>
</evidence>
<dbReference type="InterPro" id="IPR011006">
    <property type="entry name" value="CheY-like_superfamily"/>
</dbReference>
<feature type="domain" description="PAS" evidence="22">
    <location>
        <begin position="378"/>
        <end position="450"/>
    </location>
</feature>
<dbReference type="InterPro" id="IPR035965">
    <property type="entry name" value="PAS-like_dom_sf"/>
</dbReference>
<dbReference type="Proteomes" id="UP000002139">
    <property type="component" value="Chromosome"/>
</dbReference>
<dbReference type="Pfam" id="PF00072">
    <property type="entry name" value="Response_reg"/>
    <property type="match status" value="1"/>
</dbReference>
<dbReference type="InterPro" id="IPR000700">
    <property type="entry name" value="PAS-assoc_C"/>
</dbReference>
<dbReference type="SUPFAM" id="SSF55874">
    <property type="entry name" value="ATPase domain of HSP90 chaperone/DNA topoisomerase II/histidine kinase"/>
    <property type="match status" value="1"/>
</dbReference>
<evidence type="ECO:0000256" key="2">
    <source>
        <dbReference type="ARBA" id="ARBA00004314"/>
    </source>
</evidence>
<comment type="subcellular location">
    <subcellularLocation>
        <location evidence="3">Cell inner membrane</location>
        <topology evidence="3">Multi-pass membrane protein</topology>
    </subcellularLocation>
    <subcellularLocation>
        <location evidence="2">Membrane raft</location>
        <topology evidence="2">Multi-pass membrane protein</topology>
    </subcellularLocation>
</comment>
<keyword evidence="10" id="KW-0677">Repeat</keyword>
<keyword evidence="7 17" id="KW-0597">Phosphoprotein</keyword>
<dbReference type="InterPro" id="IPR004358">
    <property type="entry name" value="Sig_transdc_His_kin-like_C"/>
</dbReference>
<dbReference type="eggNOG" id="COG2202">
    <property type="taxonomic scope" value="Bacteria"/>
</dbReference>
<dbReference type="InterPro" id="IPR036097">
    <property type="entry name" value="HisK_dim/P_sf"/>
</dbReference>
<feature type="domain" description="PAC" evidence="23">
    <location>
        <begin position="453"/>
        <end position="505"/>
    </location>
</feature>
<dbReference type="SUPFAM" id="SSF52172">
    <property type="entry name" value="CheY-like"/>
    <property type="match status" value="1"/>
</dbReference>
<evidence type="ECO:0000256" key="8">
    <source>
        <dbReference type="ARBA" id="ARBA00022679"/>
    </source>
</evidence>
<sequence>MSRKSTLRGFAQESGYRAKFSAPDLLRLGWRACPRAPMTGPQEAYRLLVLWCGGAVFQERARLIGSGMYTHRPREHPHAASENRLPVIEHEERHRSQIRALTEASHALASACSAPAIQEIVLSAAARLSGSGRAVLILNDEDERPVVRAALGLDPALLAELSGRPLPSADDGIARALDGAAHVAAAPLIVSGRVSGVLAVERAAPASGEDAWLIEALADQAAVALAGPAEGAAHAGAREPPARLEADVQDERYRLLGRAIKDPIWDWDIRTDRVERNATFHEVFRYTPEQTAPTGAWWVDRMLPEDRDRIARALEELIHGDADTWSAQYRVYRGDGSVARVFDRGAVLRDAGGRAIRMVGATVDLTERFRIESALQDREDRLRLATWAADVGTWRVDLETRYDTRDASLNRILGLDERETTQPVGDWLTRVHPEDLDAVIAMHERSVRERCIYDIIHRVVRADGSIRWVHDRGRIVADRDGSPLFLTGAVVDITELKQLEHERTELLRREQQALAQSEKDRIRAEDANRMKDEFLATVSHELRTPLTAILGWARLIKDKALAPERVKQGMASIERNAHAQAQIVDDILTVSRIITGKLRLRTIAVDLAAVIEAAVDTITPTAKAKEIEIRVEPGEGLSHVCGDPDRLQQVMWNLLSNAVKFTPKRGLVTVRVGRSDSQVAISVTDNGKGIATSFLPYVFDRFRQGDSSPTRAHGGLGLGLAIVRHLVELHGGTVEAESPGEGAGSTFTVTLPLPAAPSAGHEGPPSAPGRAPPWSGEPPPLFGVHVLVVEDEPDAREMLAFLLEGAGARVTTAGSASEAMSVLERLRPDVLLSDIGMPGESGYALIHQLRAAGRDEIRRIPAVALTAYARIEDRRRALAAGFQKHVAKPIDPADLVQVVADLTGRSGGDGAPARSRRGALLG</sequence>
<evidence type="ECO:0000259" key="20">
    <source>
        <dbReference type="PROSITE" id="PS50109"/>
    </source>
</evidence>
<dbReference type="FunFam" id="1.10.287.130:FF:000001">
    <property type="entry name" value="Two-component sensor histidine kinase"/>
    <property type="match status" value="1"/>
</dbReference>
<evidence type="ECO:0000256" key="4">
    <source>
        <dbReference type="ARBA" id="ARBA00012438"/>
    </source>
</evidence>
<dbReference type="InterPro" id="IPR036890">
    <property type="entry name" value="HATPase_C_sf"/>
</dbReference>
<feature type="domain" description="PAS" evidence="22">
    <location>
        <begin position="249"/>
        <end position="321"/>
    </location>
</feature>
<accession>A9ERV0</accession>
<protein>
    <recommendedName>
        <fullName evidence="4">histidine kinase</fullName>
        <ecNumber evidence="4">2.7.13.3</ecNumber>
    </recommendedName>
</protein>
<evidence type="ECO:0000256" key="11">
    <source>
        <dbReference type="ARBA" id="ARBA00022741"/>
    </source>
</evidence>
<dbReference type="FunFam" id="3.30.565.10:FF:000023">
    <property type="entry name" value="PAS domain-containing sensor histidine kinase"/>
    <property type="match status" value="1"/>
</dbReference>
<dbReference type="Gene3D" id="1.10.287.130">
    <property type="match status" value="1"/>
</dbReference>
<dbReference type="GO" id="GO:0000155">
    <property type="term" value="F:phosphorelay sensor kinase activity"/>
    <property type="evidence" value="ECO:0007669"/>
    <property type="project" value="InterPro"/>
</dbReference>
<feature type="coiled-coil region" evidence="18">
    <location>
        <begin position="496"/>
        <end position="527"/>
    </location>
</feature>
<dbReference type="CDD" id="cd16922">
    <property type="entry name" value="HATPase_EvgS-ArcB-TorS-like"/>
    <property type="match status" value="1"/>
</dbReference>
<feature type="domain" description="Response regulatory" evidence="21">
    <location>
        <begin position="785"/>
        <end position="903"/>
    </location>
</feature>
<dbReference type="FunFam" id="2.10.70.100:FF:000001">
    <property type="entry name" value="Sensory transduction histidine kinase"/>
    <property type="match status" value="1"/>
</dbReference>
<dbReference type="eggNOG" id="COG0784">
    <property type="taxonomic scope" value="Bacteria"/>
</dbReference>
<feature type="region of interest" description="Disordered" evidence="19">
    <location>
        <begin position="753"/>
        <end position="776"/>
    </location>
</feature>
<dbReference type="CDD" id="cd00082">
    <property type="entry name" value="HisKA"/>
    <property type="match status" value="1"/>
</dbReference>
<dbReference type="InterPro" id="IPR001789">
    <property type="entry name" value="Sig_transdc_resp-reg_receiver"/>
</dbReference>
<evidence type="ECO:0000256" key="5">
    <source>
        <dbReference type="ARBA" id="ARBA00022475"/>
    </source>
</evidence>
<dbReference type="SUPFAM" id="SSF55781">
    <property type="entry name" value="GAF domain-like"/>
    <property type="match status" value="1"/>
</dbReference>
<dbReference type="InterPro" id="IPR003594">
    <property type="entry name" value="HATPase_dom"/>
</dbReference>
<evidence type="ECO:0000256" key="18">
    <source>
        <dbReference type="SAM" id="Coils"/>
    </source>
</evidence>
<dbReference type="HOGENOM" id="CLU_000445_114_15_7"/>
<dbReference type="Gene3D" id="3.30.565.10">
    <property type="entry name" value="Histidine kinase-like ATPase, C-terminal domain"/>
    <property type="match status" value="1"/>
</dbReference>
<dbReference type="PROSITE" id="PS50110">
    <property type="entry name" value="RESPONSE_REGULATORY"/>
    <property type="match status" value="1"/>
</dbReference>
<dbReference type="Pfam" id="PF08447">
    <property type="entry name" value="PAS_3"/>
    <property type="match status" value="2"/>
</dbReference>
<dbReference type="SUPFAM" id="SSF55785">
    <property type="entry name" value="PYP-like sensor domain (PAS domain)"/>
    <property type="match status" value="2"/>
</dbReference>
<dbReference type="STRING" id="448385.sce7159"/>
<dbReference type="InterPro" id="IPR013655">
    <property type="entry name" value="PAS_fold_3"/>
</dbReference>
<dbReference type="InterPro" id="IPR029016">
    <property type="entry name" value="GAF-like_dom_sf"/>
</dbReference>
<dbReference type="PRINTS" id="PR00344">
    <property type="entry name" value="BCTRLSENSOR"/>
</dbReference>
<dbReference type="PROSITE" id="PS50113">
    <property type="entry name" value="PAC"/>
    <property type="match status" value="2"/>
</dbReference>
<dbReference type="GO" id="GO:0005524">
    <property type="term" value="F:ATP binding"/>
    <property type="evidence" value="ECO:0007669"/>
    <property type="project" value="UniProtKB-KW"/>
</dbReference>
<feature type="domain" description="Histidine kinase" evidence="20">
    <location>
        <begin position="537"/>
        <end position="755"/>
    </location>
</feature>
<dbReference type="Gene3D" id="2.10.70.100">
    <property type="match status" value="2"/>
</dbReference>
<dbReference type="PROSITE" id="PS50109">
    <property type="entry name" value="HIS_KIN"/>
    <property type="match status" value="1"/>
</dbReference>
<dbReference type="InterPro" id="IPR005467">
    <property type="entry name" value="His_kinase_dom"/>
</dbReference>
<evidence type="ECO:0000256" key="12">
    <source>
        <dbReference type="ARBA" id="ARBA00022777"/>
    </source>
</evidence>
<comment type="catalytic activity">
    <reaction evidence="1">
        <text>ATP + protein L-histidine = ADP + protein N-phospho-L-histidine.</text>
        <dbReference type="EC" id="2.7.13.3"/>
    </reaction>
</comment>